<name>A0ABQ5H0F4_9ASTR</name>
<reference evidence="2" key="2">
    <citation type="submission" date="2022-01" db="EMBL/GenBank/DDBJ databases">
        <authorList>
            <person name="Yamashiro T."/>
            <person name="Shiraishi A."/>
            <person name="Satake H."/>
            <person name="Nakayama K."/>
        </authorList>
    </citation>
    <scope>NUCLEOTIDE SEQUENCE</scope>
</reference>
<feature type="compositionally biased region" description="Basic and acidic residues" evidence="1">
    <location>
        <begin position="1"/>
        <end position="14"/>
    </location>
</feature>
<reference evidence="2" key="1">
    <citation type="journal article" date="2022" name="Int. J. Mol. Sci.">
        <title>Draft Genome of Tanacetum Coccineum: Genomic Comparison of Closely Related Tanacetum-Family Plants.</title>
        <authorList>
            <person name="Yamashiro T."/>
            <person name="Shiraishi A."/>
            <person name="Nakayama K."/>
            <person name="Satake H."/>
        </authorList>
    </citation>
    <scope>NUCLEOTIDE SEQUENCE</scope>
</reference>
<accession>A0ABQ5H0F4</accession>
<feature type="region of interest" description="Disordered" evidence="1">
    <location>
        <begin position="1"/>
        <end position="63"/>
    </location>
</feature>
<evidence type="ECO:0000313" key="3">
    <source>
        <dbReference type="Proteomes" id="UP001151760"/>
    </source>
</evidence>
<gene>
    <name evidence="2" type="ORF">Tco_1055207</name>
</gene>
<keyword evidence="3" id="KW-1185">Reference proteome</keyword>
<dbReference type="Proteomes" id="UP001151760">
    <property type="component" value="Unassembled WGS sequence"/>
</dbReference>
<dbReference type="EMBL" id="BQNB010019031">
    <property type="protein sequence ID" value="GJT80865.1"/>
    <property type="molecule type" value="Genomic_DNA"/>
</dbReference>
<organism evidence="2 3">
    <name type="scientific">Tanacetum coccineum</name>
    <dbReference type="NCBI Taxonomy" id="301880"/>
    <lineage>
        <taxon>Eukaryota</taxon>
        <taxon>Viridiplantae</taxon>
        <taxon>Streptophyta</taxon>
        <taxon>Embryophyta</taxon>
        <taxon>Tracheophyta</taxon>
        <taxon>Spermatophyta</taxon>
        <taxon>Magnoliopsida</taxon>
        <taxon>eudicotyledons</taxon>
        <taxon>Gunneridae</taxon>
        <taxon>Pentapetalae</taxon>
        <taxon>asterids</taxon>
        <taxon>campanulids</taxon>
        <taxon>Asterales</taxon>
        <taxon>Asteraceae</taxon>
        <taxon>Asteroideae</taxon>
        <taxon>Anthemideae</taxon>
        <taxon>Anthemidinae</taxon>
        <taxon>Tanacetum</taxon>
    </lineage>
</organism>
<evidence type="ECO:0000256" key="1">
    <source>
        <dbReference type="SAM" id="MobiDB-lite"/>
    </source>
</evidence>
<comment type="caution">
    <text evidence="2">The sequence shown here is derived from an EMBL/GenBank/DDBJ whole genome shotgun (WGS) entry which is preliminary data.</text>
</comment>
<protein>
    <submittedName>
        <fullName evidence="2">Uncharacterized protein</fullName>
    </submittedName>
</protein>
<proteinExistence type="predicted"/>
<evidence type="ECO:0000313" key="2">
    <source>
        <dbReference type="EMBL" id="GJT80865.1"/>
    </source>
</evidence>
<sequence>MHQQSKDMHMRNPGEKPLIAPVETEVVAKPKAKQPKEDPIPAVPPPVVEKEKGQQKYKGIKRYNKPIEVDESKLMDIKTKKNNDDCYHASNVMLTY</sequence>